<dbReference type="InterPro" id="IPR028877">
    <property type="entry name" value="Ribosomal_eL20"/>
</dbReference>
<gene>
    <name evidence="16" type="ORF">COCNU_08G011510</name>
</gene>
<evidence type="ECO:0000256" key="11">
    <source>
        <dbReference type="ARBA" id="ARBA00060065"/>
    </source>
</evidence>
<dbReference type="OrthoDB" id="43580at2759"/>
<dbReference type="FunFam" id="2.30.42.10:FF:000063">
    <property type="entry name" value="Peptidase, S41 family"/>
    <property type="match status" value="1"/>
</dbReference>
<dbReference type="FunFam" id="3.10.20.10:FF:000001">
    <property type="entry name" value="60S ribosomal protein L18a"/>
    <property type="match status" value="1"/>
</dbReference>
<evidence type="ECO:0000256" key="14">
    <source>
        <dbReference type="SAM" id="Phobius"/>
    </source>
</evidence>
<evidence type="ECO:0000259" key="15">
    <source>
        <dbReference type="PROSITE" id="PS50106"/>
    </source>
</evidence>
<dbReference type="Gene3D" id="3.10.20.10">
    <property type="match status" value="2"/>
</dbReference>
<dbReference type="InterPro" id="IPR029045">
    <property type="entry name" value="ClpP/crotonase-like_dom_sf"/>
</dbReference>
<dbReference type="SMART" id="SM00228">
    <property type="entry name" value="PDZ"/>
    <property type="match status" value="1"/>
</dbReference>
<comment type="similarity">
    <text evidence="2">Belongs to the peptidase S41A family.</text>
</comment>
<evidence type="ECO:0000256" key="5">
    <source>
        <dbReference type="ARBA" id="ARBA00022801"/>
    </source>
</evidence>
<keyword evidence="14" id="KW-1133">Transmembrane helix</keyword>
<dbReference type="CDD" id="cd06782">
    <property type="entry name" value="cpPDZ_CPP-like"/>
    <property type="match status" value="1"/>
</dbReference>
<evidence type="ECO:0000256" key="7">
    <source>
        <dbReference type="ARBA" id="ARBA00022980"/>
    </source>
</evidence>
<dbReference type="SUPFAM" id="SSF52096">
    <property type="entry name" value="ClpP/crotonase"/>
    <property type="match status" value="1"/>
</dbReference>
<comment type="subcellular location">
    <subcellularLocation>
        <location evidence="1">Plastid</location>
        <location evidence="1">Chloroplast thylakoid lumen</location>
    </subcellularLocation>
</comment>
<dbReference type="GO" id="GO:0005840">
    <property type="term" value="C:ribosome"/>
    <property type="evidence" value="ECO:0007669"/>
    <property type="project" value="UniProtKB-KW"/>
</dbReference>
<dbReference type="SUPFAM" id="SSF50156">
    <property type="entry name" value="PDZ domain-like"/>
    <property type="match status" value="1"/>
</dbReference>
<dbReference type="InterPro" id="IPR041489">
    <property type="entry name" value="PDZ_6"/>
</dbReference>
<dbReference type="GO" id="GO:0006508">
    <property type="term" value="P:proteolysis"/>
    <property type="evidence" value="ECO:0007669"/>
    <property type="project" value="UniProtKB-KW"/>
</dbReference>
<dbReference type="Pfam" id="PF03572">
    <property type="entry name" value="Peptidase_S41"/>
    <property type="match status" value="1"/>
</dbReference>
<dbReference type="FunFam" id="3.10.20.10:FF:000002">
    <property type="entry name" value="60S ribosomal protein L18a"/>
    <property type="match status" value="1"/>
</dbReference>
<dbReference type="Gene3D" id="3.30.750.44">
    <property type="match status" value="1"/>
</dbReference>
<dbReference type="GO" id="GO:1990756">
    <property type="term" value="F:ubiquitin-like ligase-substrate adaptor activity"/>
    <property type="evidence" value="ECO:0007669"/>
    <property type="project" value="TreeGrafter"/>
</dbReference>
<keyword evidence="14" id="KW-0812">Transmembrane</keyword>
<dbReference type="GO" id="GO:0000423">
    <property type="term" value="P:mitophagy"/>
    <property type="evidence" value="ECO:0007669"/>
    <property type="project" value="TreeGrafter"/>
</dbReference>
<dbReference type="Gene3D" id="3.90.226.10">
    <property type="entry name" value="2-enoyl-CoA Hydratase, Chain A, domain 1"/>
    <property type="match status" value="1"/>
</dbReference>
<keyword evidence="7 16" id="KW-0689">Ribosomal protein</keyword>
<proteinExistence type="inferred from homology"/>
<keyword evidence="4" id="KW-0645">Protease</keyword>
<feature type="compositionally biased region" description="Polar residues" evidence="13">
    <location>
        <begin position="1148"/>
        <end position="1164"/>
    </location>
</feature>
<dbReference type="InterPro" id="IPR052596">
    <property type="entry name" value="AMBRA1_autophagy"/>
</dbReference>
<dbReference type="FunFam" id="3.30.750.44:FF:000010">
    <property type="entry name" value="Carboxyl-terminal-processing peptidase 1 chloroplastic"/>
    <property type="match status" value="1"/>
</dbReference>
<dbReference type="PANTHER" id="PTHR22874">
    <property type="entry name" value="ACTIVATING MOLECULE IN BECN1-REGULATED AUTOPHAGY PROTEIN 1"/>
    <property type="match status" value="1"/>
</dbReference>
<comment type="function">
    <text evidence="11">Protease involved in the C-terminal processing of the chloroplastic D1 protein of photosystem II. This proteolytic processing is necessary to allow the light-driven assembly of the tetranuclear manganese cluster, which is responsible for photosynthetic water oxidation.</text>
</comment>
<dbReference type="GO" id="GO:0080008">
    <property type="term" value="C:Cul4-RING E3 ubiquitin ligase complex"/>
    <property type="evidence" value="ECO:0007669"/>
    <property type="project" value="TreeGrafter"/>
</dbReference>
<comment type="caution">
    <text evidence="16">The sequence shown here is derived from an EMBL/GenBank/DDBJ whole genome shotgun (WGS) entry which is preliminary data.</text>
</comment>
<dbReference type="GO" id="GO:1990904">
    <property type="term" value="C:ribonucleoprotein complex"/>
    <property type="evidence" value="ECO:0007669"/>
    <property type="project" value="UniProtKB-KW"/>
</dbReference>
<evidence type="ECO:0000256" key="4">
    <source>
        <dbReference type="ARBA" id="ARBA00022670"/>
    </source>
</evidence>
<keyword evidence="6" id="KW-0720">Serine protease</keyword>
<comment type="catalytic activity">
    <reaction evidence="10">
        <text>The enzyme shows specific recognition of a C-terminal tripeptide, Xaa-Yaa-Zaa, in which Xaa is preferably Ala or Leu, Yaa is preferably Ala or Tyr, and Zaa is preferably Ala, but then cleaves at a variable distance from the C-terminus. A typical cleavage is -Ala-Ala-|-Arg-Ala-Ala-Lys-Glu-Asn-Tyr-Ala-Leu-Ala-Ala.</text>
        <dbReference type="EC" id="3.4.21.102"/>
    </reaction>
</comment>
<comment type="similarity">
    <text evidence="3">Belongs to the eukaryotic ribosomal protein eL20 family.</text>
</comment>
<dbReference type="CDD" id="cd07560">
    <property type="entry name" value="Peptidase_S41_CPP"/>
    <property type="match status" value="1"/>
</dbReference>
<keyword evidence="9" id="KW-0687">Ribonucleoprotein</keyword>
<dbReference type="SUPFAM" id="SSF50978">
    <property type="entry name" value="WD40 repeat-like"/>
    <property type="match status" value="1"/>
</dbReference>
<evidence type="ECO:0000256" key="8">
    <source>
        <dbReference type="ARBA" id="ARBA00023078"/>
    </source>
</evidence>
<dbReference type="GO" id="GO:0003735">
    <property type="term" value="F:structural constituent of ribosome"/>
    <property type="evidence" value="ECO:0007669"/>
    <property type="project" value="InterPro"/>
</dbReference>
<reference evidence="16" key="1">
    <citation type="journal article" date="2017" name="Gigascience">
        <title>The genome draft of coconut (Cocos nucifera).</title>
        <authorList>
            <person name="Xiao Y."/>
            <person name="Xu P."/>
            <person name="Fan H."/>
            <person name="Baudouin L."/>
            <person name="Xia W."/>
            <person name="Bocs S."/>
            <person name="Xu J."/>
            <person name="Li Q."/>
            <person name="Guo A."/>
            <person name="Zhou L."/>
            <person name="Li J."/>
            <person name="Wu Y."/>
            <person name="Ma Z."/>
            <person name="Armero A."/>
            <person name="Issali A.E."/>
            <person name="Liu N."/>
            <person name="Peng M."/>
            <person name="Yang Y."/>
        </authorList>
    </citation>
    <scope>NUCLEOTIDE SEQUENCE</scope>
    <source>
        <tissue evidence="16">Spear leaf of Hainan Tall coconut</tissue>
    </source>
</reference>
<organism evidence="16 17">
    <name type="scientific">Cocos nucifera</name>
    <name type="common">Coconut palm</name>
    <dbReference type="NCBI Taxonomy" id="13894"/>
    <lineage>
        <taxon>Eukaryota</taxon>
        <taxon>Viridiplantae</taxon>
        <taxon>Streptophyta</taxon>
        <taxon>Embryophyta</taxon>
        <taxon>Tracheophyta</taxon>
        <taxon>Spermatophyta</taxon>
        <taxon>Magnoliopsida</taxon>
        <taxon>Liliopsida</taxon>
        <taxon>Arecaceae</taxon>
        <taxon>Arecoideae</taxon>
        <taxon>Cocoseae</taxon>
        <taxon>Attaleinae</taxon>
        <taxon>Cocos</taxon>
    </lineage>
</organism>
<dbReference type="NCBIfam" id="TIGR00225">
    <property type="entry name" value="prc"/>
    <property type="match status" value="1"/>
</dbReference>
<sequence length="1332" mass="146755">MGNFRFHQYQVVGRALPTPSDEHPKIYRMKLWATNEVRAKSKFWYFLSKLKKVKKSNGQVLAINEIFERKPTKIKNYGIWLRYQSRTGYHNMYKEFRDTTLNGAVEQMYNEMASRHRVRYHCIQIIKTATIPAKLCKRESTKQFHDSKIKFPLVFKKVRPPTRKLKTTYKASRPNLFILGSFYDNKQRNLEIPLENRYGRAGLQEVDQPEMTPDICAFLISLSGRKLVALSFGLEFTWKFQVSNIIQGYSVSPLWYAMFDVSGRTKCLKAAEGTFACCGINIHKIISWQEKFKHSISAIFVHLVTGMMLFILVSLIVRALTEENLLFLEAWKTVDRAYYDKTFNGQSWFRYRENALRNEPMNTRKETYMAIRKMLSTLDDPFTRFLEPEKFKSLRSGTQGALTGVGLSIGYPTMLNGSATGLVVISSSPGGPAKKAGIVPGDVILAIDDTSTEDMDIYDAADRLQGAEGSSVKLTICRGSEIRNLVLKREKVTLNPVKSRLCEITGSGMDGFRIGYIKLTSFNQNASGAVKDAIEMLRNNNVKAFVLDLRDNSGGLFPEGIEIAKIWLEKGVIVYICDSRGVRDIYEADGSNTVAASEPLAVLVNRGTASASEILAGALKDNKRAVLYGEPTFGKGKIQSVFELSDGSGLAVTVARYETPAHTDINKLKSGFAVLPLPSGIEHTVPYESHTDVLIRGPVPRWVEAESLRHLSAKYCPLLPPPRSTIAAAFSSDGKTLASTHGDHTVKIIDCHTGNCLKVLTGHRRTPWVVNDLDSPDSPLTLATSSGYLHYPPPAVFFANINSSLRPHLEAQVPLIPSSYLLWPTFVMDDGRMPLQQGPRVSSSGNGQQRQRNVDIGNQDENLATPMDISLGEISSSNIMAEDAVADSMLTGMETVTYDSFMGSAENTEGQPTVGFQQRSSTGMVESLDALNSRPSTTFHCNGVAIRIPVRQSRPGVESTSAFNSSISSGRTDLQMLLRSVDGGQLHQFIPFSDAACWELPFLQGWLMGQTHAGLHTAIPVNSALQGNSSVVRGTGTDFLTPELLYTRNVEALVASSSMTTTNGHARVTGRSGSRHRSRSHLMAATAVGEGASFLNVQNDEAEPHPGPSGVESEIPTSLAAAAAAELPCTVKLRIWPHDIQDPCEPGVQSQMQHDATGAATSPTRHPISAHQVMYELRIYSLEEATFGIVLASRAIRAAHCLTSIQFSPTSEHILLAYGRRHSSLLRSIVVDGETAIPIYTILEVYRVSDMELVKVLPSAEDEVNVACFHPSVGGGLVYGTKEGKLRILQYDGPHDTSCTGPNFFLEENMLESLDLLGGDYRGLLMACNLGT</sequence>
<dbReference type="InterPro" id="IPR015943">
    <property type="entry name" value="WD40/YVTN_repeat-like_dom_sf"/>
</dbReference>
<evidence type="ECO:0000256" key="9">
    <source>
        <dbReference type="ARBA" id="ARBA00023274"/>
    </source>
</evidence>
<dbReference type="InterPro" id="IPR036034">
    <property type="entry name" value="PDZ_sf"/>
</dbReference>
<accession>A0A8K0IJ84</accession>
<dbReference type="InterPro" id="IPR005151">
    <property type="entry name" value="Tail-specific_protease"/>
</dbReference>
<dbReference type="EC" id="3.4.21.102" evidence="12"/>
<evidence type="ECO:0000256" key="1">
    <source>
        <dbReference type="ARBA" id="ARBA00004456"/>
    </source>
</evidence>
<feature type="region of interest" description="Disordered" evidence="13">
    <location>
        <begin position="1146"/>
        <end position="1165"/>
    </location>
</feature>
<feature type="transmembrane region" description="Helical" evidence="14">
    <location>
        <begin position="296"/>
        <end position="317"/>
    </location>
</feature>
<keyword evidence="17" id="KW-1185">Reference proteome</keyword>
<dbReference type="PROSITE" id="PS50106">
    <property type="entry name" value="PDZ"/>
    <property type="match status" value="1"/>
</dbReference>
<keyword evidence="14" id="KW-0472">Membrane</keyword>
<feature type="domain" description="PDZ" evidence="15">
    <location>
        <begin position="391"/>
        <end position="467"/>
    </location>
</feature>
<dbReference type="SMART" id="SM00245">
    <property type="entry name" value="TSPc"/>
    <property type="match status" value="1"/>
</dbReference>
<dbReference type="GO" id="GO:0004252">
    <property type="term" value="F:serine-type endopeptidase activity"/>
    <property type="evidence" value="ECO:0007669"/>
    <property type="project" value="UniProtKB-EC"/>
</dbReference>
<evidence type="ECO:0000256" key="2">
    <source>
        <dbReference type="ARBA" id="ARBA00009179"/>
    </source>
</evidence>
<dbReference type="Gene3D" id="2.30.42.10">
    <property type="match status" value="1"/>
</dbReference>
<keyword evidence="8" id="KW-0793">Thylakoid</keyword>
<dbReference type="InterPro" id="IPR036322">
    <property type="entry name" value="WD40_repeat_dom_sf"/>
</dbReference>
<dbReference type="Gene3D" id="2.130.10.10">
    <property type="entry name" value="YVTN repeat-like/Quinoprotein amine dehydrogenase"/>
    <property type="match status" value="1"/>
</dbReference>
<evidence type="ECO:0000256" key="12">
    <source>
        <dbReference type="ARBA" id="ARBA00066637"/>
    </source>
</evidence>
<evidence type="ECO:0000313" key="16">
    <source>
        <dbReference type="EMBL" id="KAG1359705.1"/>
    </source>
</evidence>
<dbReference type="FunFam" id="3.90.226.10:FF:000043">
    <property type="entry name" value="carboxyl-terminal-processing peptidase 2, chloroplastic"/>
    <property type="match status" value="1"/>
</dbReference>
<name>A0A8K0IJ84_COCNU</name>
<reference evidence="16" key="2">
    <citation type="submission" date="2019-07" db="EMBL/GenBank/DDBJ databases">
        <authorList>
            <person name="Yang Y."/>
            <person name="Bocs S."/>
            <person name="Baudouin L."/>
        </authorList>
    </citation>
    <scope>NUCLEOTIDE SEQUENCE</scope>
    <source>
        <tissue evidence="16">Spear leaf of Hainan Tall coconut</tissue>
    </source>
</reference>
<protein>
    <recommendedName>
        <fullName evidence="12">C-terminal processing peptidase</fullName>
        <ecNumber evidence="12">3.4.21.102</ecNumber>
    </recommendedName>
</protein>
<dbReference type="SUPFAM" id="SSF160374">
    <property type="entry name" value="RplX-like"/>
    <property type="match status" value="1"/>
</dbReference>
<dbReference type="PANTHER" id="PTHR22874:SF1">
    <property type="entry name" value="ACTIVATING MOLECULE IN BECN1-REGULATED AUTOPHAGY PROTEIN 1"/>
    <property type="match status" value="1"/>
</dbReference>
<dbReference type="InterPro" id="IPR001478">
    <property type="entry name" value="PDZ"/>
</dbReference>
<dbReference type="EMBL" id="CM017879">
    <property type="protein sequence ID" value="KAG1359705.1"/>
    <property type="molecule type" value="Genomic_DNA"/>
</dbReference>
<evidence type="ECO:0000256" key="6">
    <source>
        <dbReference type="ARBA" id="ARBA00022825"/>
    </source>
</evidence>
<dbReference type="InterPro" id="IPR001680">
    <property type="entry name" value="WD40_rpt"/>
</dbReference>
<dbReference type="Proteomes" id="UP000797356">
    <property type="component" value="Chromosome 8"/>
</dbReference>
<dbReference type="InterPro" id="IPR004447">
    <property type="entry name" value="Peptidase_S41A"/>
</dbReference>
<dbReference type="GO" id="GO:0000045">
    <property type="term" value="P:autophagosome assembly"/>
    <property type="evidence" value="ECO:0007669"/>
    <property type="project" value="TreeGrafter"/>
</dbReference>
<keyword evidence="5" id="KW-0378">Hydrolase</keyword>
<dbReference type="InterPro" id="IPR023573">
    <property type="entry name" value="Ribosomal_eL20_dom"/>
</dbReference>
<dbReference type="GO" id="GO:0006412">
    <property type="term" value="P:translation"/>
    <property type="evidence" value="ECO:0007669"/>
    <property type="project" value="InterPro"/>
</dbReference>
<dbReference type="HAMAP" id="MF_00273">
    <property type="entry name" value="Ribosomal_eL20"/>
    <property type="match status" value="1"/>
</dbReference>
<evidence type="ECO:0000256" key="13">
    <source>
        <dbReference type="SAM" id="MobiDB-lite"/>
    </source>
</evidence>
<evidence type="ECO:0000256" key="10">
    <source>
        <dbReference type="ARBA" id="ARBA00051784"/>
    </source>
</evidence>
<dbReference type="GO" id="GO:0009543">
    <property type="term" value="C:chloroplast thylakoid lumen"/>
    <property type="evidence" value="ECO:0007669"/>
    <property type="project" value="UniProtKB-SubCell"/>
</dbReference>
<evidence type="ECO:0000256" key="3">
    <source>
        <dbReference type="ARBA" id="ARBA00009362"/>
    </source>
</evidence>
<dbReference type="Pfam" id="PF01775">
    <property type="entry name" value="Ribosomal_L18A"/>
    <property type="match status" value="1"/>
</dbReference>
<dbReference type="Pfam" id="PF00400">
    <property type="entry name" value="WD40"/>
    <property type="match status" value="1"/>
</dbReference>
<dbReference type="Pfam" id="PF17820">
    <property type="entry name" value="PDZ_6"/>
    <property type="match status" value="1"/>
</dbReference>
<evidence type="ECO:0000313" key="17">
    <source>
        <dbReference type="Proteomes" id="UP000797356"/>
    </source>
</evidence>
<dbReference type="FunFam" id="3.30.750.44:FF:000002">
    <property type="entry name" value="carboxyl-terminal-processing peptidase 2, chloroplastic"/>
    <property type="match status" value="1"/>
</dbReference>